<organism evidence="1 2">
    <name type="scientific">Antarcticirhabdus aurantiaca</name>
    <dbReference type="NCBI Taxonomy" id="2606717"/>
    <lineage>
        <taxon>Bacteria</taxon>
        <taxon>Pseudomonadati</taxon>
        <taxon>Pseudomonadota</taxon>
        <taxon>Alphaproteobacteria</taxon>
        <taxon>Hyphomicrobiales</taxon>
        <taxon>Aurantimonadaceae</taxon>
        <taxon>Antarcticirhabdus</taxon>
    </lineage>
</organism>
<evidence type="ECO:0000313" key="1">
    <source>
        <dbReference type="EMBL" id="WAJ26632.1"/>
    </source>
</evidence>
<protein>
    <submittedName>
        <fullName evidence="1">Endonuclease/exonuclease/phosphatase family protein</fullName>
    </submittedName>
</protein>
<dbReference type="EMBL" id="CP113520">
    <property type="protein sequence ID" value="WAJ26632.1"/>
    <property type="molecule type" value="Genomic_DNA"/>
</dbReference>
<proteinExistence type="predicted"/>
<accession>A0ACD4NIK8</accession>
<keyword evidence="1" id="KW-0378">Hydrolase</keyword>
<reference evidence="1" key="1">
    <citation type="submission" date="2022-11" db="EMBL/GenBank/DDBJ databases">
        <title>beta-Carotene-producing bacterium, Jeongeuplla avenae sp. nov., alleviates the salt stress of Arabidopsis seedlings.</title>
        <authorList>
            <person name="Jiang L."/>
            <person name="Lee J."/>
        </authorList>
    </citation>
    <scope>NUCLEOTIDE SEQUENCE</scope>
    <source>
        <strain evidence="1">DY_R2A_6</strain>
    </source>
</reference>
<evidence type="ECO:0000313" key="2">
    <source>
        <dbReference type="Proteomes" id="UP001163223"/>
    </source>
</evidence>
<keyword evidence="1" id="KW-0255">Endonuclease</keyword>
<name>A0ACD4NIK8_9HYPH</name>
<dbReference type="Proteomes" id="UP001163223">
    <property type="component" value="Chromosome"/>
</dbReference>
<sequence length="329" mass="35463">MSGRRRGGWPLTALRAIASGSALAALLGLLGGVHPAFDSLGHFRAHLAVLAIVFGAAAFLVWTIAGWRGLAGAREADGLGAAFVGVLLLWPILPFLTPLPPAAPPLAGERRYTLLQMNLRFNAKPREALDRILQARPDVVTVQEVTGPWRRHLQGLAASYPHQFYCRAGSSVGNTAILSRRPFAEPAIPCRPAQGFSAQPVDFDGRVVTIVSQHLNWPWPHGQWRQIEALRWPLNDLPWPVIVGGDFNAAPWSAAVGTYAEAGGLEIAGGIGPTWLDRRLGQSLTRWIGLPIDNILHSPEIDVLAVERLAPTASDHLPVLVTFSVAAPR</sequence>
<gene>
    <name evidence="1" type="ORF">OXU80_17360</name>
</gene>
<keyword evidence="2" id="KW-1185">Reference proteome</keyword>
<keyword evidence="1" id="KW-0540">Nuclease</keyword>